<proteinExistence type="predicted"/>
<gene>
    <name evidence="2" type="ORF">CDOO_13375</name>
</gene>
<name>A0A097IJP7_9CORY</name>
<reference evidence="2 3" key="1">
    <citation type="submission" date="2013-09" db="EMBL/GenBank/DDBJ databases">
        <title>Complete genome sequence of Corynebacterium doosanense CAU 212(T) (=DSM 45436(T)), isolated from activated sludge.</title>
        <authorList>
            <person name="Schaffert L."/>
            <person name="Albersmeier A."/>
            <person name="Kalinowski J."/>
            <person name="Ruckert C."/>
        </authorList>
    </citation>
    <scope>NUCLEOTIDE SEQUENCE [LARGE SCALE GENOMIC DNA]</scope>
    <source>
        <strain evidence="2 3">CAU 212</strain>
        <plasmid evidence="3">Plasmid pCdoos1</plasmid>
    </source>
</reference>
<organism evidence="2 3">
    <name type="scientific">Corynebacterium doosanense CAU 212 = DSM 45436</name>
    <dbReference type="NCBI Taxonomy" id="558173"/>
    <lineage>
        <taxon>Bacteria</taxon>
        <taxon>Bacillati</taxon>
        <taxon>Actinomycetota</taxon>
        <taxon>Actinomycetes</taxon>
        <taxon>Mycobacteriales</taxon>
        <taxon>Corynebacteriaceae</taxon>
        <taxon>Corynebacterium</taxon>
    </lineage>
</organism>
<dbReference type="Proteomes" id="UP000029914">
    <property type="component" value="Plasmid pCdoos1"/>
</dbReference>
<evidence type="ECO:0000256" key="1">
    <source>
        <dbReference type="SAM" id="MobiDB-lite"/>
    </source>
</evidence>
<dbReference type="AlphaFoldDB" id="A0A097IJP7"/>
<keyword evidence="2" id="KW-0614">Plasmid</keyword>
<keyword evidence="3" id="KW-1185">Reference proteome</keyword>
<dbReference type="KEGG" id="cdo:CDOO_13375"/>
<sequence>MLAEELASPVESSTPVEEAEPRLALSIDDLGGDPRSIPNDQRVRLIEHARELSNVDLLRAYYEASDALTRAEEREESCSPVIADQYLRKTFGLALIELKHLLTLPMAEGTAAAPNMATGDNDTPERDEQHHDNVHHEN</sequence>
<dbReference type="RefSeq" id="WP_018023051.1">
    <property type="nucleotide sequence ID" value="NZ_AQUX01000026.1"/>
</dbReference>
<feature type="region of interest" description="Disordered" evidence="1">
    <location>
        <begin position="1"/>
        <end position="36"/>
    </location>
</feature>
<dbReference type="HOGENOM" id="CLU_1851766_0_0_11"/>
<accession>A0A097IJP7</accession>
<protein>
    <submittedName>
        <fullName evidence="2">Uncharacterized protein</fullName>
    </submittedName>
</protein>
<geneLocation type="plasmid" evidence="2 3">
    <name>pCdoos1</name>
</geneLocation>
<feature type="region of interest" description="Disordered" evidence="1">
    <location>
        <begin position="112"/>
        <end position="138"/>
    </location>
</feature>
<feature type="compositionally biased region" description="Basic and acidic residues" evidence="1">
    <location>
        <begin position="123"/>
        <end position="138"/>
    </location>
</feature>
<dbReference type="EMBL" id="CP006765">
    <property type="protein sequence ID" value="AIT62376.1"/>
    <property type="molecule type" value="Genomic_DNA"/>
</dbReference>
<evidence type="ECO:0000313" key="2">
    <source>
        <dbReference type="EMBL" id="AIT62376.1"/>
    </source>
</evidence>
<evidence type="ECO:0000313" key="3">
    <source>
        <dbReference type="Proteomes" id="UP000029914"/>
    </source>
</evidence>